<dbReference type="AlphaFoldDB" id="A0A918DC90"/>
<dbReference type="InterPro" id="IPR025285">
    <property type="entry name" value="DUF4145"/>
</dbReference>
<keyword evidence="3" id="KW-1185">Reference proteome</keyword>
<dbReference type="EMBL" id="BMLP01000001">
    <property type="protein sequence ID" value="GGO26661.1"/>
    <property type="molecule type" value="Genomic_DNA"/>
</dbReference>
<accession>A0A918DC90</accession>
<sequence>MPDIERMLQQSFDPSIAVATCRTVIDLCTKDLGGTGKNIADRIDSLLVKGVITKPIADWAHHIRSLGANATHDADGGEDEARAFATFLRFFLRAAYELGADVKSALTSSEHKA</sequence>
<gene>
    <name evidence="2" type="ORF">GCM10010991_07530</name>
</gene>
<organism evidence="2 3">
    <name type="scientific">Gemmobacter aquaticus</name>
    <dbReference type="NCBI Taxonomy" id="490185"/>
    <lineage>
        <taxon>Bacteria</taxon>
        <taxon>Pseudomonadati</taxon>
        <taxon>Pseudomonadota</taxon>
        <taxon>Alphaproteobacteria</taxon>
        <taxon>Rhodobacterales</taxon>
        <taxon>Paracoccaceae</taxon>
        <taxon>Gemmobacter</taxon>
    </lineage>
</organism>
<comment type="caution">
    <text evidence="2">The sequence shown here is derived from an EMBL/GenBank/DDBJ whole genome shotgun (WGS) entry which is preliminary data.</text>
</comment>
<evidence type="ECO:0000313" key="3">
    <source>
        <dbReference type="Proteomes" id="UP000598196"/>
    </source>
</evidence>
<dbReference type="Pfam" id="PF13643">
    <property type="entry name" value="DUF4145"/>
    <property type="match status" value="1"/>
</dbReference>
<evidence type="ECO:0000259" key="1">
    <source>
        <dbReference type="Pfam" id="PF13643"/>
    </source>
</evidence>
<feature type="domain" description="DUF4145" evidence="1">
    <location>
        <begin position="7"/>
        <end position="81"/>
    </location>
</feature>
<reference evidence="2 3" key="1">
    <citation type="journal article" date="2014" name="Int. J. Syst. Evol. Microbiol.">
        <title>Complete genome sequence of Corynebacterium casei LMG S-19264T (=DSM 44701T), isolated from a smear-ripened cheese.</title>
        <authorList>
            <consortium name="US DOE Joint Genome Institute (JGI-PGF)"/>
            <person name="Walter F."/>
            <person name="Albersmeier A."/>
            <person name="Kalinowski J."/>
            <person name="Ruckert C."/>
        </authorList>
    </citation>
    <scope>NUCLEOTIDE SEQUENCE [LARGE SCALE GENOMIC DNA]</scope>
    <source>
        <strain evidence="2 3">CGMCC 1.7029</strain>
    </source>
</reference>
<proteinExistence type="predicted"/>
<evidence type="ECO:0000313" key="2">
    <source>
        <dbReference type="EMBL" id="GGO26661.1"/>
    </source>
</evidence>
<protein>
    <recommendedName>
        <fullName evidence="1">DUF4145 domain-containing protein</fullName>
    </recommendedName>
</protein>
<dbReference type="Proteomes" id="UP000598196">
    <property type="component" value="Unassembled WGS sequence"/>
</dbReference>
<name>A0A918DC90_9RHOB</name>